<evidence type="ECO:0000313" key="2">
    <source>
        <dbReference type="Proteomes" id="UP001637990"/>
    </source>
</evidence>
<dbReference type="Proteomes" id="UP001637990">
    <property type="component" value="Unassembled WGS sequence"/>
</dbReference>
<organism evidence="1 2">
    <name type="scientific">Xanthomonas codiaei</name>
    <dbReference type="NCBI Taxonomy" id="56463"/>
    <lineage>
        <taxon>Bacteria</taxon>
        <taxon>Pseudomonadati</taxon>
        <taxon>Pseudomonadota</taxon>
        <taxon>Gammaproteobacteria</taxon>
        <taxon>Lysobacterales</taxon>
        <taxon>Lysobacteraceae</taxon>
        <taxon>Xanthomonas</taxon>
    </lineage>
</organism>
<gene>
    <name evidence="1" type="ORF">ACI6Q5_05320</name>
</gene>
<proteinExistence type="predicted"/>
<sequence>MRVARTAKKLRGTGPLSTGESLAAAIVLNKPGWLKGMGYTLAEAINRADDDGQTVPRLLQAQKIIAEEA</sequence>
<name>A0ABW9MLU3_9XANT</name>
<dbReference type="EMBL" id="JBJGBS010000014">
    <property type="protein sequence ID" value="MFO3704402.1"/>
    <property type="molecule type" value="Genomic_DNA"/>
</dbReference>
<dbReference type="RefSeq" id="WP_410049654.1">
    <property type="nucleotide sequence ID" value="NZ_JBJGBS010000014.1"/>
</dbReference>
<accession>A0ABW9MLU3</accession>
<protein>
    <submittedName>
        <fullName evidence="1">Uncharacterized protein</fullName>
    </submittedName>
</protein>
<evidence type="ECO:0000313" key="1">
    <source>
        <dbReference type="EMBL" id="MFO3704402.1"/>
    </source>
</evidence>
<comment type="caution">
    <text evidence="1">The sequence shown here is derived from an EMBL/GenBank/DDBJ whole genome shotgun (WGS) entry which is preliminary data.</text>
</comment>
<reference evidence="1 2" key="1">
    <citation type="submission" date="2024-11" db="EMBL/GenBank/DDBJ databases">
        <title>Genome sequencing of Xanthomonas codiaei.</title>
        <authorList>
            <person name="Studholme D.J."/>
        </authorList>
    </citation>
    <scope>NUCLEOTIDE SEQUENCE [LARGE SCALE GENOMIC DNA]</scope>
    <source>
        <strain evidence="1 2">NCPPB 4350</strain>
    </source>
</reference>
<keyword evidence="2" id="KW-1185">Reference proteome</keyword>